<evidence type="ECO:0000256" key="4">
    <source>
        <dbReference type="ARBA" id="ARBA00022475"/>
    </source>
</evidence>
<dbReference type="InterPro" id="IPR004668">
    <property type="entry name" value="Anaer_Dcu_memb_transpt"/>
</dbReference>
<accession>A0ABW2SLN5</accession>
<dbReference type="Proteomes" id="UP001596527">
    <property type="component" value="Unassembled WGS sequence"/>
</dbReference>
<comment type="subcellular location">
    <subcellularLocation>
        <location evidence="1">Cell inner membrane</location>
        <topology evidence="1">Multi-pass membrane protein</topology>
    </subcellularLocation>
</comment>
<feature type="transmembrane region" description="Helical" evidence="10">
    <location>
        <begin position="312"/>
        <end position="332"/>
    </location>
</feature>
<evidence type="ECO:0000256" key="1">
    <source>
        <dbReference type="ARBA" id="ARBA00004429"/>
    </source>
</evidence>
<proteinExistence type="inferred from homology"/>
<keyword evidence="7 10" id="KW-1133">Transmembrane helix</keyword>
<feature type="transmembrane region" description="Helical" evidence="10">
    <location>
        <begin position="347"/>
        <end position="364"/>
    </location>
</feature>
<evidence type="ECO:0000313" key="12">
    <source>
        <dbReference type="Proteomes" id="UP001596527"/>
    </source>
</evidence>
<evidence type="ECO:0000313" key="11">
    <source>
        <dbReference type="EMBL" id="MFC7580957.1"/>
    </source>
</evidence>
<dbReference type="NCBIfam" id="TIGR00770">
    <property type="entry name" value="Dcu"/>
    <property type="match status" value="1"/>
</dbReference>
<comment type="similarity">
    <text evidence="2">Belongs to the DcuA/DcuB transporter (TC 2.A.13.1) family.</text>
</comment>
<evidence type="ECO:0000256" key="8">
    <source>
        <dbReference type="ARBA" id="ARBA00023136"/>
    </source>
</evidence>
<evidence type="ECO:0000256" key="5">
    <source>
        <dbReference type="ARBA" id="ARBA00022519"/>
    </source>
</evidence>
<keyword evidence="4" id="KW-1003">Cell membrane</keyword>
<keyword evidence="5" id="KW-0997">Cell inner membrane</keyword>
<dbReference type="RefSeq" id="WP_380973651.1">
    <property type="nucleotide sequence ID" value="NZ_JBHTEF010000001.1"/>
</dbReference>
<dbReference type="EMBL" id="JBHTEF010000001">
    <property type="protein sequence ID" value="MFC7580957.1"/>
    <property type="molecule type" value="Genomic_DNA"/>
</dbReference>
<keyword evidence="6 10" id="KW-0812">Transmembrane</keyword>
<dbReference type="PANTHER" id="PTHR36106:SF2">
    <property type="entry name" value="C4-DICARBOXYLATE TRANSPORTER DCUA"/>
    <property type="match status" value="1"/>
</dbReference>
<feature type="transmembrane region" description="Helical" evidence="10">
    <location>
        <begin position="166"/>
        <end position="191"/>
    </location>
</feature>
<reference evidence="12" key="1">
    <citation type="journal article" date="2019" name="Int. J. Syst. Evol. Microbiol.">
        <title>The Global Catalogue of Microorganisms (GCM) 10K type strain sequencing project: providing services to taxonomists for standard genome sequencing and annotation.</title>
        <authorList>
            <consortium name="The Broad Institute Genomics Platform"/>
            <consortium name="The Broad Institute Genome Sequencing Center for Infectious Disease"/>
            <person name="Wu L."/>
            <person name="Ma J."/>
        </authorList>
    </citation>
    <scope>NUCLEOTIDE SEQUENCE [LARGE SCALE GENOMIC DNA]</scope>
    <source>
        <strain evidence="12">CCUG 56698</strain>
    </source>
</reference>
<feature type="transmembrane region" description="Helical" evidence="10">
    <location>
        <begin position="132"/>
        <end position="154"/>
    </location>
</feature>
<organism evidence="11 12">
    <name type="scientific">Schaalia naturae</name>
    <dbReference type="NCBI Taxonomy" id="635203"/>
    <lineage>
        <taxon>Bacteria</taxon>
        <taxon>Bacillati</taxon>
        <taxon>Actinomycetota</taxon>
        <taxon>Actinomycetes</taxon>
        <taxon>Actinomycetales</taxon>
        <taxon>Actinomycetaceae</taxon>
        <taxon>Schaalia</taxon>
    </lineage>
</organism>
<feature type="transmembrane region" description="Helical" evidence="10">
    <location>
        <begin position="6"/>
        <end position="35"/>
    </location>
</feature>
<feature type="transmembrane region" description="Helical" evidence="10">
    <location>
        <begin position="47"/>
        <end position="67"/>
    </location>
</feature>
<dbReference type="PIRSF" id="PIRSF004539">
    <property type="entry name" value="C4-dicrbxl_trns"/>
    <property type="match status" value="1"/>
</dbReference>
<sequence>MIWIQLVVVLIAIAIGARLGGIAIGFAGGIGVLALACLGVTPGDMPLDVIVIMMAVITTTAAMQAAGGMDYLVYLTGTLLKRHPKQLAFLAPVVTWLLVVTSGTGMSSFALFPVITEVAKGTNMRPSRPLTLSAIASMTAIVASPVSAAVVYFSGVLDEKDPSIGYLGLLGTTIPATLIGIIATAAIMLAIDKVRGTLTLSSVESQKMSAGNASGEPRPDGLSTEALDRELSHLGSKVTTSAKRSVWIFVITLILIITYAILISPQVGIVETPVLPRDTAIISAMLAAGAAIVAFCKVRVEDVLSTSTFKSGGSSYVCCLGVAWLGTTFVTANQDTIVNALGGVLESAPWLLAVVLVVASSLLYSQAATAKALMPLALSLVSPAVAVASFPAVAGFFLLPTYPTVVGTVAIDDTGSTKIGKYVFNHSFIVPGVINMIITVAIGTVLISVIS</sequence>
<gene>
    <name evidence="11" type="ORF">ACFQWG_07070</name>
</gene>
<keyword evidence="3" id="KW-0813">Transport</keyword>
<name>A0ABW2SLN5_9ACTO</name>
<feature type="transmembrane region" description="Helical" evidence="10">
    <location>
        <begin position="428"/>
        <end position="450"/>
    </location>
</feature>
<protein>
    <recommendedName>
        <fullName evidence="9">C4-dicarboxylate transporter DcuA</fullName>
    </recommendedName>
</protein>
<evidence type="ECO:0000256" key="2">
    <source>
        <dbReference type="ARBA" id="ARBA00006413"/>
    </source>
</evidence>
<feature type="transmembrane region" description="Helical" evidence="10">
    <location>
        <begin position="376"/>
        <end position="399"/>
    </location>
</feature>
<feature type="transmembrane region" description="Helical" evidence="10">
    <location>
        <begin position="280"/>
        <end position="300"/>
    </location>
</feature>
<evidence type="ECO:0000256" key="10">
    <source>
        <dbReference type="SAM" id="Phobius"/>
    </source>
</evidence>
<dbReference type="Pfam" id="PF03605">
    <property type="entry name" value="DcuA_DcuB"/>
    <property type="match status" value="1"/>
</dbReference>
<keyword evidence="12" id="KW-1185">Reference proteome</keyword>
<comment type="caution">
    <text evidence="11">The sequence shown here is derived from an EMBL/GenBank/DDBJ whole genome shotgun (WGS) entry which is preliminary data.</text>
</comment>
<evidence type="ECO:0000256" key="9">
    <source>
        <dbReference type="ARBA" id="ARBA00039380"/>
    </source>
</evidence>
<evidence type="ECO:0000256" key="3">
    <source>
        <dbReference type="ARBA" id="ARBA00022448"/>
    </source>
</evidence>
<dbReference type="NCBIfam" id="NF006927">
    <property type="entry name" value="PRK09412.1"/>
    <property type="match status" value="1"/>
</dbReference>
<evidence type="ECO:0000256" key="6">
    <source>
        <dbReference type="ARBA" id="ARBA00022692"/>
    </source>
</evidence>
<evidence type="ECO:0000256" key="7">
    <source>
        <dbReference type="ARBA" id="ARBA00022989"/>
    </source>
</evidence>
<keyword evidence="8 10" id="KW-0472">Membrane</keyword>
<dbReference type="PANTHER" id="PTHR36106">
    <property type="entry name" value="ANAEROBIC C4-DICARBOXYLATE TRANSPORTER DCUB"/>
    <property type="match status" value="1"/>
</dbReference>
<feature type="transmembrane region" description="Helical" evidence="10">
    <location>
        <begin position="87"/>
        <end position="112"/>
    </location>
</feature>
<feature type="transmembrane region" description="Helical" evidence="10">
    <location>
        <begin position="246"/>
        <end position="268"/>
    </location>
</feature>